<name>E6QMH9_9ZZZZ</name>
<comment type="caution">
    <text evidence="2">The sequence shown here is derived from an EMBL/GenBank/DDBJ whole genome shotgun (WGS) entry which is preliminary data.</text>
</comment>
<dbReference type="EMBL" id="CABQ01000221">
    <property type="protein sequence ID" value="CBI08450.1"/>
    <property type="molecule type" value="Genomic_DNA"/>
</dbReference>
<gene>
    <name evidence="2" type="ORF">CARN6_1918</name>
</gene>
<proteinExistence type="predicted"/>
<evidence type="ECO:0000256" key="1">
    <source>
        <dbReference type="SAM" id="MobiDB-lite"/>
    </source>
</evidence>
<reference evidence="2" key="1">
    <citation type="submission" date="2009-10" db="EMBL/GenBank/DDBJ databases">
        <title>Diversity of trophic interactions inside an arsenic-rich microbial ecosystem.</title>
        <authorList>
            <person name="Bertin P.N."/>
            <person name="Heinrich-Salmeron A."/>
            <person name="Pelletier E."/>
            <person name="Goulhen-Chollet F."/>
            <person name="Arsene-Ploetze F."/>
            <person name="Gallien S."/>
            <person name="Calteau A."/>
            <person name="Vallenet D."/>
            <person name="Casiot C."/>
            <person name="Chane-Woon-Ming B."/>
            <person name="Giloteaux L."/>
            <person name="Barakat M."/>
            <person name="Bonnefoy V."/>
            <person name="Bruneel O."/>
            <person name="Chandler M."/>
            <person name="Cleiss J."/>
            <person name="Duran R."/>
            <person name="Elbaz-Poulichet F."/>
            <person name="Fonknechten N."/>
            <person name="Lauga B."/>
            <person name="Mornico D."/>
            <person name="Ortet P."/>
            <person name="Schaeffer C."/>
            <person name="Siguier P."/>
            <person name="Alexander Thil Smith A."/>
            <person name="Van Dorsselaer A."/>
            <person name="Weissenbach J."/>
            <person name="Medigue C."/>
            <person name="Le Paslier D."/>
        </authorList>
    </citation>
    <scope>NUCLEOTIDE SEQUENCE</scope>
</reference>
<evidence type="ECO:0000313" key="2">
    <source>
        <dbReference type="EMBL" id="CBI08450.1"/>
    </source>
</evidence>
<sequence length="63" mass="7273">MSGTVTEGCDSRYPKPYCKEYEEQNQYANTAYREDMAQRKPDSVGASHHSCDEPRGSLWIERI</sequence>
<feature type="region of interest" description="Disordered" evidence="1">
    <location>
        <begin position="37"/>
        <end position="56"/>
    </location>
</feature>
<accession>E6QMH9</accession>
<dbReference type="AlphaFoldDB" id="E6QMH9"/>
<organism evidence="2">
    <name type="scientific">mine drainage metagenome</name>
    <dbReference type="NCBI Taxonomy" id="410659"/>
    <lineage>
        <taxon>unclassified sequences</taxon>
        <taxon>metagenomes</taxon>
        <taxon>ecological metagenomes</taxon>
    </lineage>
</organism>
<protein>
    <submittedName>
        <fullName evidence="2">Uncharacterized protein</fullName>
    </submittedName>
</protein>